<dbReference type="InterPro" id="IPR001930">
    <property type="entry name" value="Peptidase_M1"/>
</dbReference>
<dbReference type="Gene3D" id="2.60.40.1840">
    <property type="match status" value="1"/>
</dbReference>
<proteinExistence type="inferred from homology"/>
<dbReference type="InterPro" id="IPR027268">
    <property type="entry name" value="Peptidase_M4/M1_CTD_sf"/>
</dbReference>
<evidence type="ECO:0000256" key="3">
    <source>
        <dbReference type="ARBA" id="ARBA00010136"/>
    </source>
</evidence>
<comment type="similarity">
    <text evidence="3">Belongs to the peptidase M1 family.</text>
</comment>
<dbReference type="GO" id="GO:0006508">
    <property type="term" value="P:proteolysis"/>
    <property type="evidence" value="ECO:0007669"/>
    <property type="project" value="UniProtKB-UniRule"/>
</dbReference>
<protein>
    <recommendedName>
        <fullName evidence="5 12">Aminopeptidase N</fullName>
        <ecNumber evidence="4 12">3.4.11.2</ecNumber>
    </recommendedName>
</protein>
<evidence type="ECO:0000256" key="7">
    <source>
        <dbReference type="ARBA" id="ARBA00022670"/>
    </source>
</evidence>
<feature type="domain" description="Peptidase M1 alanyl aminopeptidase C-terminal" evidence="15">
    <location>
        <begin position="566"/>
        <end position="894"/>
    </location>
</feature>
<dbReference type="Proteomes" id="UP000186819">
    <property type="component" value="Unassembled WGS sequence"/>
</dbReference>
<evidence type="ECO:0000313" key="17">
    <source>
        <dbReference type="EMBL" id="SIQ30664.1"/>
    </source>
</evidence>
<dbReference type="InterPro" id="IPR035414">
    <property type="entry name" value="Peptidase_M1_pepN_Ig-like"/>
</dbReference>
<evidence type="ECO:0000256" key="1">
    <source>
        <dbReference type="ARBA" id="ARBA00000098"/>
    </source>
</evidence>
<evidence type="ECO:0000256" key="8">
    <source>
        <dbReference type="ARBA" id="ARBA00022723"/>
    </source>
</evidence>
<keyword evidence="9" id="KW-0378">Hydrolase</keyword>
<dbReference type="FunFam" id="3.30.2010.30:FF:000002">
    <property type="entry name" value="Putative aminopeptidase N"/>
    <property type="match status" value="1"/>
</dbReference>
<evidence type="ECO:0000256" key="4">
    <source>
        <dbReference type="ARBA" id="ARBA00012564"/>
    </source>
</evidence>
<dbReference type="CDD" id="cd09600">
    <property type="entry name" value="M1_APN"/>
    <property type="match status" value="1"/>
</dbReference>
<accession>A0A1N6RP63</accession>
<keyword evidence="18" id="KW-1185">Reference proteome</keyword>
<keyword evidence="10" id="KW-0862">Zinc</keyword>
<dbReference type="InterPro" id="IPR014782">
    <property type="entry name" value="Peptidase_M1_dom"/>
</dbReference>
<keyword evidence="11" id="KW-0482">Metalloprotease</keyword>
<dbReference type="GO" id="GO:0008270">
    <property type="term" value="F:zinc ion binding"/>
    <property type="evidence" value="ECO:0007669"/>
    <property type="project" value="InterPro"/>
</dbReference>
<organism evidence="17 18">
    <name type="scientific">Aromatoleum tolulyticum</name>
    <dbReference type="NCBI Taxonomy" id="34027"/>
    <lineage>
        <taxon>Bacteria</taxon>
        <taxon>Pseudomonadati</taxon>
        <taxon>Pseudomonadota</taxon>
        <taxon>Betaproteobacteria</taxon>
        <taxon>Rhodocyclales</taxon>
        <taxon>Rhodocyclaceae</taxon>
        <taxon>Aromatoleum</taxon>
    </lineage>
</organism>
<evidence type="ECO:0000259" key="14">
    <source>
        <dbReference type="Pfam" id="PF11940"/>
    </source>
</evidence>
<comment type="cofactor">
    <cofactor evidence="2">
        <name>Zn(2+)</name>
        <dbReference type="ChEBI" id="CHEBI:29105"/>
    </cofactor>
</comment>
<dbReference type="InterPro" id="IPR045357">
    <property type="entry name" value="Aminopeptidase_N-like_N"/>
</dbReference>
<evidence type="ECO:0000256" key="12">
    <source>
        <dbReference type="NCBIfam" id="TIGR02414"/>
    </source>
</evidence>
<dbReference type="Pfam" id="PF17432">
    <property type="entry name" value="DUF3458_C"/>
    <property type="match status" value="1"/>
</dbReference>
<dbReference type="GO" id="GO:0008237">
    <property type="term" value="F:metallopeptidase activity"/>
    <property type="evidence" value="ECO:0007669"/>
    <property type="project" value="UniProtKB-UniRule"/>
</dbReference>
<feature type="domain" description="Peptidase M1 alanyl aminopeptidase Ig-like fold" evidence="14">
    <location>
        <begin position="458"/>
        <end position="561"/>
    </location>
</feature>
<dbReference type="InterPro" id="IPR037144">
    <property type="entry name" value="Peptidase_M1_pepN_C_sf"/>
</dbReference>
<evidence type="ECO:0000259" key="16">
    <source>
        <dbReference type="Pfam" id="PF17900"/>
    </source>
</evidence>
<dbReference type="PRINTS" id="PR00756">
    <property type="entry name" value="ALADIPTASE"/>
</dbReference>
<dbReference type="Gene3D" id="1.10.390.10">
    <property type="entry name" value="Neutral Protease Domain 2"/>
    <property type="match status" value="1"/>
</dbReference>
<dbReference type="InterPro" id="IPR038438">
    <property type="entry name" value="PepN_Ig-like_sf"/>
</dbReference>
<gene>
    <name evidence="17" type="ORF">SAMN05421829_103317</name>
</gene>
<evidence type="ECO:0000256" key="11">
    <source>
        <dbReference type="ARBA" id="ARBA00023049"/>
    </source>
</evidence>
<dbReference type="RefSeq" id="WP_076601291.1">
    <property type="nucleotide sequence ID" value="NZ_FTMD01000003.1"/>
</dbReference>
<dbReference type="InterPro" id="IPR012779">
    <property type="entry name" value="Peptidase_M1_pepN"/>
</dbReference>
<evidence type="ECO:0000259" key="13">
    <source>
        <dbReference type="Pfam" id="PF01433"/>
    </source>
</evidence>
<dbReference type="FunFam" id="1.10.390.10:FF:000002">
    <property type="entry name" value="Aminopeptidase N"/>
    <property type="match status" value="1"/>
</dbReference>
<dbReference type="AlphaFoldDB" id="A0A1N6RP63"/>
<dbReference type="SUPFAM" id="SSF55486">
    <property type="entry name" value="Metalloproteases ('zincins'), catalytic domain"/>
    <property type="match status" value="1"/>
</dbReference>
<dbReference type="OrthoDB" id="100605at2"/>
<dbReference type="NCBIfam" id="TIGR02414">
    <property type="entry name" value="pepN_proteo"/>
    <property type="match status" value="1"/>
</dbReference>
<dbReference type="EMBL" id="FTMD01000003">
    <property type="protein sequence ID" value="SIQ30664.1"/>
    <property type="molecule type" value="Genomic_DNA"/>
</dbReference>
<feature type="domain" description="Peptidase M1 membrane alanine aminopeptidase" evidence="13">
    <location>
        <begin position="229"/>
        <end position="451"/>
    </location>
</feature>
<comment type="catalytic activity">
    <reaction evidence="1">
        <text>Release of an N-terminal amino acid, Xaa-|-Yaa- from a peptide, amide or arylamide. Xaa is preferably Ala, but may be most amino acids including Pro (slow action). When a terminal hydrophobic residue is followed by a prolyl residue, the two may be released as an intact Xaa-Pro dipeptide.</text>
        <dbReference type="EC" id="3.4.11.2"/>
    </reaction>
</comment>
<dbReference type="SUPFAM" id="SSF63737">
    <property type="entry name" value="Leukotriene A4 hydrolase N-terminal domain"/>
    <property type="match status" value="1"/>
</dbReference>
<reference evidence="18" key="1">
    <citation type="submission" date="2017-01" db="EMBL/GenBank/DDBJ databases">
        <authorList>
            <person name="Varghese N."/>
            <person name="Submissions S."/>
        </authorList>
    </citation>
    <scope>NUCLEOTIDE SEQUENCE [LARGE SCALE GENOMIC DNA]</scope>
    <source>
        <strain evidence="18">ATCC 51758</strain>
    </source>
</reference>
<dbReference type="Pfam" id="PF17900">
    <property type="entry name" value="Peptidase_M1_N"/>
    <property type="match status" value="1"/>
</dbReference>
<dbReference type="GO" id="GO:0016285">
    <property type="term" value="F:alanyl aminopeptidase activity"/>
    <property type="evidence" value="ECO:0007669"/>
    <property type="project" value="UniProtKB-EC"/>
</dbReference>
<dbReference type="PANTHER" id="PTHR46322:SF1">
    <property type="entry name" value="PUROMYCIN-SENSITIVE AMINOPEPTIDASE"/>
    <property type="match status" value="1"/>
</dbReference>
<dbReference type="FunFam" id="2.60.40.1840:FF:000001">
    <property type="entry name" value="Aminopeptidase N"/>
    <property type="match status" value="1"/>
</dbReference>
<dbReference type="Pfam" id="PF11940">
    <property type="entry name" value="DUF3458"/>
    <property type="match status" value="1"/>
</dbReference>
<dbReference type="EC" id="3.4.11.2" evidence="4 12"/>
<evidence type="ECO:0000259" key="15">
    <source>
        <dbReference type="Pfam" id="PF17432"/>
    </source>
</evidence>
<dbReference type="InterPro" id="IPR042097">
    <property type="entry name" value="Aminopeptidase_N-like_N_sf"/>
</dbReference>
<evidence type="ECO:0000256" key="6">
    <source>
        <dbReference type="ARBA" id="ARBA00022438"/>
    </source>
</evidence>
<evidence type="ECO:0000256" key="5">
    <source>
        <dbReference type="ARBA" id="ARBA00015611"/>
    </source>
</evidence>
<dbReference type="Gene3D" id="2.60.40.1730">
    <property type="entry name" value="tricorn interacting facor f3 domain"/>
    <property type="match status" value="1"/>
</dbReference>
<dbReference type="PANTHER" id="PTHR46322">
    <property type="entry name" value="PUROMYCIN-SENSITIVE AMINOPEPTIDASE"/>
    <property type="match status" value="1"/>
</dbReference>
<feature type="domain" description="Aminopeptidase N-like N-terminal" evidence="16">
    <location>
        <begin position="107"/>
        <end position="189"/>
    </location>
</feature>
<dbReference type="Pfam" id="PF01433">
    <property type="entry name" value="Peptidase_M1"/>
    <property type="match status" value="1"/>
</dbReference>
<name>A0A1N6RP63_9RHOO</name>
<dbReference type="STRING" id="34027.SAMN05421829_103317"/>
<sequence>MKSEHAPTIQRSDYTPLAWTIDDIELHFALDPAATLVTTRLRCVRRSARAEPLRLLGEELELVSVSVDGVPAGSGQLTRGEGWIEIALDAARAELSIVTRINPQANTALSGLYVSRGGFFTQCEAEGFRRITYFPDRPDAMTRFTVTLEADAAECPVLLSNGNLVAQGALEGGRHFAKWVDPFPKPSYLFALVAAKLVALERRVTTASGREVLLQVWVEEGNLDRTPHAMDSLVHAMRWDEEVFGLELDLDRFMIVAVSDFNMGAMENKGLNIFNAKYVLAKPDTATDVDYENIESVVAHEYFHNWTGNRVTCRDWFQLTLKEGLTVFRDQQFSADMLAQAAGDAGAASARAVKRIDDVRVLRAAQFPEDAGPMAHPIRPERYQEINNFYTATVYEKGAEVIRMLHTLLGAEGFRNGMDLYFSYHDGQAVTCDDFVDCMAEANGYDLDQFMLWYSQAGTPRVQAAGAWDAANGRYTLTLSQHTPPTPGQADKAPLVIPVAVGLIGPDGKDLPLTLEGENHGGATTRVLVLSEAEQTFRFVGVAAEPVPSVLRGFSAPVILELDESDERLAFRMAHDADAFNRWDAAQRYAERVILALAADADAGRALALPAAFAQAFRALLNDAALDPAFRAQAAALPSETYLLERMEPADPASLRAALMYMTRELGKGLAPDWQAIGAAMEVPGEYRYQPGDAGRRALANLALKYLAAAGVPEGLARAEAQFARFGNMTEGFGALAALVQSASPVREAALSRFHERYRDDALVLDKWFALQASAWRWDAAAGPVLERVRALMDDPAFSLANPNKVYALLGSFFRANPAEFHAPDGSGHAFWADQVIVLDGRNPQVAARMARALENWRRFTPALRQSIRAQIARVAATPGLSPDVAEIVGKALAD</sequence>
<dbReference type="Gene3D" id="3.30.2010.30">
    <property type="match status" value="1"/>
</dbReference>
<dbReference type="InterPro" id="IPR024601">
    <property type="entry name" value="Peptidase_M1_pepN_C"/>
</dbReference>
<evidence type="ECO:0000256" key="10">
    <source>
        <dbReference type="ARBA" id="ARBA00022833"/>
    </source>
</evidence>
<evidence type="ECO:0000256" key="2">
    <source>
        <dbReference type="ARBA" id="ARBA00001947"/>
    </source>
</evidence>
<keyword evidence="6 17" id="KW-0031">Aminopeptidase</keyword>
<keyword evidence="7" id="KW-0645">Protease</keyword>
<keyword evidence="8" id="KW-0479">Metal-binding</keyword>
<evidence type="ECO:0000256" key="9">
    <source>
        <dbReference type="ARBA" id="ARBA00022801"/>
    </source>
</evidence>
<dbReference type="Gene3D" id="1.25.50.10">
    <property type="entry name" value="Peptidase M1, alanyl aminopeptidase, C-terminal domain"/>
    <property type="match status" value="1"/>
</dbReference>
<evidence type="ECO:0000313" key="18">
    <source>
        <dbReference type="Proteomes" id="UP000186819"/>
    </source>
</evidence>